<dbReference type="InterPro" id="IPR014001">
    <property type="entry name" value="Helicase_ATP-bd"/>
</dbReference>
<reference evidence="9 10" key="1">
    <citation type="journal article" date="2018" name="PLoS Genet.">
        <title>Population sequencing reveals clonal diversity and ancestral inbreeding in the grapevine cultivar Chardonnay.</title>
        <authorList>
            <person name="Roach M.J."/>
            <person name="Johnson D.L."/>
            <person name="Bohlmann J."/>
            <person name="van Vuuren H.J."/>
            <person name="Jones S.J."/>
            <person name="Pretorius I.S."/>
            <person name="Schmidt S.A."/>
            <person name="Borneman A.R."/>
        </authorList>
    </citation>
    <scope>NUCLEOTIDE SEQUENCE [LARGE SCALE GENOMIC DNA]</scope>
    <source>
        <strain evidence="10">cv. Chardonnay</strain>
        <tissue evidence="9">Leaf</tissue>
    </source>
</reference>
<dbReference type="Gene3D" id="3.40.50.300">
    <property type="entry name" value="P-loop containing nucleotide triphosphate hydrolases"/>
    <property type="match status" value="2"/>
</dbReference>
<dbReference type="EMBL" id="QGNW01000061">
    <property type="protein sequence ID" value="RVX04353.1"/>
    <property type="molecule type" value="Genomic_DNA"/>
</dbReference>
<protein>
    <recommendedName>
        <fullName evidence="1">RNA helicase</fullName>
        <ecNumber evidence="1">3.6.4.13</ecNumber>
    </recommendedName>
</protein>
<dbReference type="Pfam" id="PF07717">
    <property type="entry name" value="OB_NTP_bind"/>
    <property type="match status" value="1"/>
</dbReference>
<accession>A0A438J5W9</accession>
<dbReference type="CDD" id="cd18791">
    <property type="entry name" value="SF2_C_RHA"/>
    <property type="match status" value="1"/>
</dbReference>
<dbReference type="PROSITE" id="PS51194">
    <property type="entry name" value="HELICASE_CTER"/>
    <property type="match status" value="1"/>
</dbReference>
<dbReference type="Pfam" id="PF21010">
    <property type="entry name" value="HA2_C"/>
    <property type="match status" value="1"/>
</dbReference>
<dbReference type="SMART" id="SM00847">
    <property type="entry name" value="HA2"/>
    <property type="match status" value="1"/>
</dbReference>
<evidence type="ECO:0000313" key="9">
    <source>
        <dbReference type="EMBL" id="RVX04353.1"/>
    </source>
</evidence>
<evidence type="ECO:0000256" key="1">
    <source>
        <dbReference type="ARBA" id="ARBA00012552"/>
    </source>
</evidence>
<feature type="domain" description="Helicase C-terminal" evidence="8">
    <location>
        <begin position="360"/>
        <end position="532"/>
    </location>
</feature>
<name>A0A438J5W9_VITVI</name>
<gene>
    <name evidence="9" type="primary">RID1_2</name>
    <name evidence="9" type="ORF">CK203_018445</name>
</gene>
<evidence type="ECO:0000259" key="7">
    <source>
        <dbReference type="PROSITE" id="PS51192"/>
    </source>
</evidence>
<dbReference type="GO" id="GO:0016787">
    <property type="term" value="F:hydrolase activity"/>
    <property type="evidence" value="ECO:0007669"/>
    <property type="project" value="UniProtKB-KW"/>
</dbReference>
<evidence type="ECO:0000256" key="6">
    <source>
        <dbReference type="ARBA" id="ARBA00047984"/>
    </source>
</evidence>
<dbReference type="GO" id="GO:0005524">
    <property type="term" value="F:ATP binding"/>
    <property type="evidence" value="ECO:0007669"/>
    <property type="project" value="UniProtKB-KW"/>
</dbReference>
<keyword evidence="3" id="KW-0378">Hydrolase</keyword>
<evidence type="ECO:0000256" key="4">
    <source>
        <dbReference type="ARBA" id="ARBA00022806"/>
    </source>
</evidence>
<comment type="caution">
    <text evidence="9">The sequence shown here is derived from an EMBL/GenBank/DDBJ whole genome shotgun (WGS) entry which is preliminary data.</text>
</comment>
<dbReference type="FunFam" id="3.40.50.300:FF:000145">
    <property type="entry name" value="probable ATP-dependent RNA helicase DHX40"/>
    <property type="match status" value="1"/>
</dbReference>
<evidence type="ECO:0000256" key="2">
    <source>
        <dbReference type="ARBA" id="ARBA00022741"/>
    </source>
</evidence>
<dbReference type="InterPro" id="IPR001650">
    <property type="entry name" value="Helicase_C-like"/>
</dbReference>
<dbReference type="AlphaFoldDB" id="A0A438J5W9"/>
<dbReference type="SUPFAM" id="SSF52540">
    <property type="entry name" value="P-loop containing nucleoside triphosphate hydrolases"/>
    <property type="match status" value="1"/>
</dbReference>
<dbReference type="SMART" id="SM00490">
    <property type="entry name" value="HELICc"/>
    <property type="match status" value="1"/>
</dbReference>
<comment type="catalytic activity">
    <reaction evidence="6">
        <text>ATP + H2O = ADP + phosphate + H(+)</text>
        <dbReference type="Rhea" id="RHEA:13065"/>
        <dbReference type="ChEBI" id="CHEBI:15377"/>
        <dbReference type="ChEBI" id="CHEBI:15378"/>
        <dbReference type="ChEBI" id="CHEBI:30616"/>
        <dbReference type="ChEBI" id="CHEBI:43474"/>
        <dbReference type="ChEBI" id="CHEBI:456216"/>
        <dbReference type="EC" id="3.6.4.13"/>
    </reaction>
</comment>
<dbReference type="PROSITE" id="PS00690">
    <property type="entry name" value="DEAH_ATP_HELICASE"/>
    <property type="match status" value="1"/>
</dbReference>
<dbReference type="PANTHER" id="PTHR18934:SF118">
    <property type="entry name" value="ATP-DEPENDENT RNA HELICASE DHX33"/>
    <property type="match status" value="1"/>
</dbReference>
<dbReference type="InterPro" id="IPR048333">
    <property type="entry name" value="HA2_WH"/>
</dbReference>
<dbReference type="InterPro" id="IPR002464">
    <property type="entry name" value="DNA/RNA_helicase_DEAH_CS"/>
</dbReference>
<dbReference type="Pfam" id="PF04408">
    <property type="entry name" value="WHD_HA2"/>
    <property type="match status" value="1"/>
</dbReference>
<dbReference type="InterPro" id="IPR007502">
    <property type="entry name" value="Helicase-assoc_dom"/>
</dbReference>
<dbReference type="Gene3D" id="1.20.120.1080">
    <property type="match status" value="1"/>
</dbReference>
<dbReference type="PANTHER" id="PTHR18934">
    <property type="entry name" value="ATP-DEPENDENT RNA HELICASE"/>
    <property type="match status" value="1"/>
</dbReference>
<keyword evidence="4 9" id="KW-0347">Helicase</keyword>
<dbReference type="Proteomes" id="UP000288805">
    <property type="component" value="Unassembled WGS sequence"/>
</dbReference>
<evidence type="ECO:0000313" key="10">
    <source>
        <dbReference type="Proteomes" id="UP000288805"/>
    </source>
</evidence>
<dbReference type="InterPro" id="IPR027417">
    <property type="entry name" value="P-loop_NTPase"/>
</dbReference>
<feature type="domain" description="Helicase ATP-binding" evidence="7">
    <location>
        <begin position="124"/>
        <end position="305"/>
    </location>
</feature>
<keyword evidence="2" id="KW-0547">Nucleotide-binding</keyword>
<keyword evidence="5" id="KW-0067">ATP-binding</keyword>
<dbReference type="SMART" id="SM00487">
    <property type="entry name" value="DEXDc"/>
    <property type="match status" value="1"/>
</dbReference>
<proteinExistence type="predicted"/>
<sequence length="806" mass="91076">MLSSMAHGGCSNSTLTTHRLNLKILFSDAEVVSFARKQRLEQQRKALPIASDNARILPFFLALFCIVQSIKKLVSDLWEDGGWSPRFTRQLHDWELEKDGAFFVKSFYSSLADRKVELFPHELPQFLLNGGFCHDGKIIGITQPRRVAAVTVAKRVAEECGVELGQKVGYSIRFEDVTSSSTRIKYMTDGLLLREALLDPFLSRYSVIIVDEAHERTIHTDVLLGLLKNVQNARSRSINKCLNIENTEANYGKLLKRENDANCVSILKRCQGVKFPSLKLIIMSASLDARGFSEYFGGARSVYIQGRQFPVDIFYTHHAEPDYVDAALITIFQVVDQCSSPVALFIISTRHCKFHVFQSELTPIHLEEGPGDILVFLTGQEEIESVERLVQERLRQLPEGSQKLLTVPIFSSLPSEQQMKAFMPAPAGFRKVILATNIAETSVTIPGIKYVIDPGVVKARTYNAHTGIESLDIVKTSKAQALQRSGRAGRERPGKCFRLYPESEFGQLADSTEPEIKRCNLSNVILQLKALGVDDIIGFDFLEKPSSFLHWVGFFQWMAIVKSLEQLFLLGAITDDSKLSDPIGHQMARLPLDPVYSKALILASQFNCLEEMLIAVAMLSVESIFYTPREKLEEARTAMKCFSSPEGDHITLINVYRASDEFVEKIKQGNDKEKTEKKLRKWCKENFINSRSLRHARDIHSQIRRHAEQMGLCVASCGDDMLQFRRCLAASFFLNAALKQPEGSYRALASGQSVRIHPSSVLFRTKPECIIFNELVQTNHCYIRNITRIDFLWLPELAPQYYAVQN</sequence>
<evidence type="ECO:0000259" key="8">
    <source>
        <dbReference type="PROSITE" id="PS51194"/>
    </source>
</evidence>
<dbReference type="GO" id="GO:0003724">
    <property type="term" value="F:RNA helicase activity"/>
    <property type="evidence" value="ECO:0007669"/>
    <property type="project" value="UniProtKB-EC"/>
</dbReference>
<dbReference type="EC" id="3.6.4.13" evidence="1"/>
<dbReference type="PROSITE" id="PS51192">
    <property type="entry name" value="HELICASE_ATP_BIND_1"/>
    <property type="match status" value="1"/>
</dbReference>
<evidence type="ECO:0000256" key="5">
    <source>
        <dbReference type="ARBA" id="ARBA00022840"/>
    </source>
</evidence>
<dbReference type="GO" id="GO:0005730">
    <property type="term" value="C:nucleolus"/>
    <property type="evidence" value="ECO:0007669"/>
    <property type="project" value="UniProtKB-ARBA"/>
</dbReference>
<dbReference type="InterPro" id="IPR011709">
    <property type="entry name" value="DEAD-box_helicase_OB_fold"/>
</dbReference>
<dbReference type="Pfam" id="PF00271">
    <property type="entry name" value="Helicase_C"/>
    <property type="match status" value="1"/>
</dbReference>
<evidence type="ECO:0000256" key="3">
    <source>
        <dbReference type="ARBA" id="ARBA00022801"/>
    </source>
</evidence>
<organism evidence="9 10">
    <name type="scientific">Vitis vinifera</name>
    <name type="common">Grape</name>
    <dbReference type="NCBI Taxonomy" id="29760"/>
    <lineage>
        <taxon>Eukaryota</taxon>
        <taxon>Viridiplantae</taxon>
        <taxon>Streptophyta</taxon>
        <taxon>Embryophyta</taxon>
        <taxon>Tracheophyta</taxon>
        <taxon>Spermatophyta</taxon>
        <taxon>Magnoliopsida</taxon>
        <taxon>eudicotyledons</taxon>
        <taxon>Gunneridae</taxon>
        <taxon>Pentapetalae</taxon>
        <taxon>rosids</taxon>
        <taxon>Vitales</taxon>
        <taxon>Vitaceae</taxon>
        <taxon>Viteae</taxon>
        <taxon>Vitis</taxon>
    </lineage>
</organism>